<keyword evidence="2" id="KW-0695">RNA-directed DNA polymerase</keyword>
<keyword evidence="2" id="KW-0548">Nucleotidyltransferase</keyword>
<feature type="transmembrane region" description="Helical" evidence="1">
    <location>
        <begin position="70"/>
        <end position="97"/>
    </location>
</feature>
<accession>A0A2U1P1X0</accession>
<feature type="transmembrane region" description="Helical" evidence="1">
    <location>
        <begin position="117"/>
        <end position="137"/>
    </location>
</feature>
<organism evidence="2 3">
    <name type="scientific">Artemisia annua</name>
    <name type="common">Sweet wormwood</name>
    <dbReference type="NCBI Taxonomy" id="35608"/>
    <lineage>
        <taxon>Eukaryota</taxon>
        <taxon>Viridiplantae</taxon>
        <taxon>Streptophyta</taxon>
        <taxon>Embryophyta</taxon>
        <taxon>Tracheophyta</taxon>
        <taxon>Spermatophyta</taxon>
        <taxon>Magnoliopsida</taxon>
        <taxon>eudicotyledons</taxon>
        <taxon>Gunneridae</taxon>
        <taxon>Pentapetalae</taxon>
        <taxon>asterids</taxon>
        <taxon>campanulids</taxon>
        <taxon>Asterales</taxon>
        <taxon>Asteraceae</taxon>
        <taxon>Asteroideae</taxon>
        <taxon>Anthemideae</taxon>
        <taxon>Artemisiinae</taxon>
        <taxon>Artemisia</taxon>
    </lineage>
</organism>
<reference evidence="2 3" key="1">
    <citation type="journal article" date="2018" name="Mol. Plant">
        <title>The genome of Artemisia annua provides insight into the evolution of Asteraceae family and artemisinin biosynthesis.</title>
        <authorList>
            <person name="Shen Q."/>
            <person name="Zhang L."/>
            <person name="Liao Z."/>
            <person name="Wang S."/>
            <person name="Yan T."/>
            <person name="Shi P."/>
            <person name="Liu M."/>
            <person name="Fu X."/>
            <person name="Pan Q."/>
            <person name="Wang Y."/>
            <person name="Lv Z."/>
            <person name="Lu X."/>
            <person name="Zhang F."/>
            <person name="Jiang W."/>
            <person name="Ma Y."/>
            <person name="Chen M."/>
            <person name="Hao X."/>
            <person name="Li L."/>
            <person name="Tang Y."/>
            <person name="Lv G."/>
            <person name="Zhou Y."/>
            <person name="Sun X."/>
            <person name="Brodelius P.E."/>
            <person name="Rose J.K.C."/>
            <person name="Tang K."/>
        </authorList>
    </citation>
    <scope>NUCLEOTIDE SEQUENCE [LARGE SCALE GENOMIC DNA]</scope>
    <source>
        <strain evidence="3">cv. Huhao1</strain>
        <tissue evidence="2">Leaf</tissue>
    </source>
</reference>
<evidence type="ECO:0000256" key="1">
    <source>
        <dbReference type="SAM" id="Phobius"/>
    </source>
</evidence>
<dbReference type="GO" id="GO:0003964">
    <property type="term" value="F:RNA-directed DNA polymerase activity"/>
    <property type="evidence" value="ECO:0007669"/>
    <property type="project" value="UniProtKB-KW"/>
</dbReference>
<gene>
    <name evidence="2" type="ORF">CTI12_AA204020</name>
</gene>
<keyword evidence="1" id="KW-0472">Membrane</keyword>
<dbReference type="AlphaFoldDB" id="A0A2U1P1X0"/>
<dbReference type="EMBL" id="PKPP01001811">
    <property type="protein sequence ID" value="PWA79756.1"/>
    <property type="molecule type" value="Genomic_DNA"/>
</dbReference>
<keyword evidence="1" id="KW-0812">Transmembrane</keyword>
<keyword evidence="3" id="KW-1185">Reference proteome</keyword>
<sequence>MVRYGSAGIGESAVIAFRGSSNVGFRQARETLLGSWRPYYELTLLGVLFGFVVPRLQLTWAEALAPCFCSLWFSSIILWNSISLAEISCFIASTNGFNYINREDLGQKKSILDLVNYFWFIYLFSYTVCSTGGFIALSRYASANHMPPSILSRDIGWQWKANKPWYIQKNASREPIARFRNRICLDLKLIIQKIIFFMKRSRVCLDLKQSDEDSFGEDAYPKFNILVARWPILFGTWSRHGGVSPITHLTCFWNPPHSGLHTSPWQQIVKLENDLFSYGISLPSVFKKKIGNDCNTLFWLDTWIGNEPLKDSLPRLFRLESNPSALMCLPLHFIYICELNELIFHHSE</sequence>
<proteinExistence type="predicted"/>
<keyword evidence="2" id="KW-0808">Transferase</keyword>
<dbReference type="Proteomes" id="UP000245207">
    <property type="component" value="Unassembled WGS sequence"/>
</dbReference>
<keyword evidence="1" id="KW-1133">Transmembrane helix</keyword>
<comment type="caution">
    <text evidence="2">The sequence shown here is derived from an EMBL/GenBank/DDBJ whole genome shotgun (WGS) entry which is preliminary data.</text>
</comment>
<feature type="transmembrane region" description="Helical" evidence="1">
    <location>
        <begin position="39"/>
        <end position="58"/>
    </location>
</feature>
<dbReference type="STRING" id="35608.A0A2U1P1X0"/>
<protein>
    <submittedName>
        <fullName evidence="2">Reverse transcriptase domain, Reverse transcriptase zinc-binding domain protein</fullName>
    </submittedName>
</protein>
<evidence type="ECO:0000313" key="3">
    <source>
        <dbReference type="Proteomes" id="UP000245207"/>
    </source>
</evidence>
<name>A0A2U1P1X0_ARTAN</name>
<evidence type="ECO:0000313" key="2">
    <source>
        <dbReference type="EMBL" id="PWA79756.1"/>
    </source>
</evidence>